<organism evidence="1 2">
    <name type="scientific">Actinomadura meyerae</name>
    <dbReference type="NCBI Taxonomy" id="240840"/>
    <lineage>
        <taxon>Bacteria</taxon>
        <taxon>Bacillati</taxon>
        <taxon>Actinomycetota</taxon>
        <taxon>Actinomycetes</taxon>
        <taxon>Streptosporangiales</taxon>
        <taxon>Thermomonosporaceae</taxon>
        <taxon>Actinomadura</taxon>
    </lineage>
</organism>
<evidence type="ECO:0000313" key="2">
    <source>
        <dbReference type="Proteomes" id="UP000198318"/>
    </source>
</evidence>
<reference evidence="1 2" key="1">
    <citation type="submission" date="2017-06" db="EMBL/GenBank/DDBJ databases">
        <authorList>
            <person name="Kim H.J."/>
            <person name="Triplett B.A."/>
        </authorList>
    </citation>
    <scope>NUCLEOTIDE SEQUENCE [LARGE SCALE GENOMIC DNA]</scope>
    <source>
        <strain evidence="1 2">DSM 44715</strain>
    </source>
</reference>
<evidence type="ECO:0000313" key="1">
    <source>
        <dbReference type="EMBL" id="SNT54108.1"/>
    </source>
</evidence>
<protein>
    <submittedName>
        <fullName evidence="1">Uncharacterized protein</fullName>
    </submittedName>
</protein>
<dbReference type="Proteomes" id="UP000198318">
    <property type="component" value="Unassembled WGS sequence"/>
</dbReference>
<dbReference type="AlphaFoldDB" id="A0A239NIG9"/>
<keyword evidence="2" id="KW-1185">Reference proteome</keyword>
<dbReference type="RefSeq" id="WP_089329802.1">
    <property type="nucleotide sequence ID" value="NZ_FZOR01000041.1"/>
</dbReference>
<name>A0A239NIG9_9ACTN</name>
<accession>A0A239NIG9</accession>
<sequence length="210" mass="21797">MAVPDAIKALAEHWDDTVGDLDEDRLRAIAAAGPPGDSGDAAVRAAARRVADVVAAALPRRHPVHRALTGGTRLAVGDWTGARPDLAAVTALAAGALAEREADARLLAAPMVPWDEVRRRGIGLDADDLIRLAPPSGGDRAPAFQFDDAGAPRPVVLAVNRLLAVRDDPWGVADWWLGGNAWLAGVPADLLGEVDDETLVSAARAETAVG</sequence>
<dbReference type="EMBL" id="FZOR01000041">
    <property type="protein sequence ID" value="SNT54108.1"/>
    <property type="molecule type" value="Genomic_DNA"/>
</dbReference>
<proteinExistence type="predicted"/>
<dbReference type="OrthoDB" id="3629757at2"/>
<gene>
    <name evidence="1" type="ORF">SAMN05443665_104138</name>
</gene>